<dbReference type="Proteomes" id="UP000708208">
    <property type="component" value="Unassembled WGS sequence"/>
</dbReference>
<accession>A0A8J2JNU3</accession>
<reference evidence="1" key="1">
    <citation type="submission" date="2021-06" db="EMBL/GenBank/DDBJ databases">
        <authorList>
            <person name="Hodson N. C."/>
            <person name="Mongue J. A."/>
            <person name="Jaron S. K."/>
        </authorList>
    </citation>
    <scope>NUCLEOTIDE SEQUENCE</scope>
</reference>
<proteinExistence type="predicted"/>
<dbReference type="OrthoDB" id="301415at2759"/>
<evidence type="ECO:0000313" key="1">
    <source>
        <dbReference type="EMBL" id="CAG7667416.1"/>
    </source>
</evidence>
<name>A0A8J2JNU3_9HEXA</name>
<organism evidence="1 2">
    <name type="scientific">Allacma fusca</name>
    <dbReference type="NCBI Taxonomy" id="39272"/>
    <lineage>
        <taxon>Eukaryota</taxon>
        <taxon>Metazoa</taxon>
        <taxon>Ecdysozoa</taxon>
        <taxon>Arthropoda</taxon>
        <taxon>Hexapoda</taxon>
        <taxon>Collembola</taxon>
        <taxon>Symphypleona</taxon>
        <taxon>Sminthuridae</taxon>
        <taxon>Allacma</taxon>
    </lineage>
</organism>
<feature type="non-terminal residue" evidence="1">
    <location>
        <position position="79"/>
    </location>
</feature>
<keyword evidence="2" id="KW-1185">Reference proteome</keyword>
<dbReference type="AlphaFoldDB" id="A0A8J2JNU3"/>
<gene>
    <name evidence="1" type="ORF">AFUS01_LOCUS1766</name>
</gene>
<sequence length="79" mass="9221">MFQRFTFVMEFEQKPLLPPPLIVISHFYSIVKYLIEKFVMCLCDQELNAKGVEYEEGPRVIMGNDHNLKTFLTSAEACM</sequence>
<dbReference type="EMBL" id="CAJVCH010009903">
    <property type="protein sequence ID" value="CAG7667416.1"/>
    <property type="molecule type" value="Genomic_DNA"/>
</dbReference>
<comment type="caution">
    <text evidence="1">The sequence shown here is derived from an EMBL/GenBank/DDBJ whole genome shotgun (WGS) entry which is preliminary data.</text>
</comment>
<evidence type="ECO:0000313" key="2">
    <source>
        <dbReference type="Proteomes" id="UP000708208"/>
    </source>
</evidence>
<protein>
    <submittedName>
        <fullName evidence="1">Uncharacterized protein</fullName>
    </submittedName>
</protein>